<dbReference type="EMBL" id="BDHI01000017">
    <property type="protein sequence ID" value="GCB24349.1"/>
    <property type="molecule type" value="Genomic_DNA"/>
</dbReference>
<gene>
    <name evidence="1" type="ORF">AAWM_07234</name>
</gene>
<proteinExistence type="predicted"/>
<sequence length="185" mass="20921">MEADGVKYSSSEITLSALLNGIDGVSAQGGHILIMSTKAIEQLDNALPYPWRVDMEVHFGYDNFMSFMQPPLGTSWVFWTQGDRFAHVFRQLPRSRREIISSIYLLSPHNVPSCRYLAAEIQTYLLQYTSHSSEAVNDAFTSLGKAQPHFHFDIDCEYVLLPFVSARSLDAFLFNGQIYSIWAGL</sequence>
<dbReference type="InterPro" id="IPR027417">
    <property type="entry name" value="P-loop_NTPase"/>
</dbReference>
<dbReference type="Gene3D" id="3.40.50.300">
    <property type="entry name" value="P-loop containing nucleotide triphosphate hydrolases"/>
    <property type="match status" value="1"/>
</dbReference>
<dbReference type="AlphaFoldDB" id="A0A401KYA9"/>
<reference evidence="1 2" key="1">
    <citation type="submission" date="2016-09" db="EMBL/GenBank/DDBJ databases">
        <title>Aspergillus awamori IFM 58123T.</title>
        <authorList>
            <person name="Kusuya Y."/>
            <person name="Shimizu M."/>
            <person name="Takahashi H."/>
            <person name="Yaguchi T."/>
        </authorList>
    </citation>
    <scope>NUCLEOTIDE SEQUENCE [LARGE SCALE GENOMIC DNA]</scope>
    <source>
        <strain evidence="1 2">IFM 58123</strain>
    </source>
</reference>
<evidence type="ECO:0000313" key="2">
    <source>
        <dbReference type="Proteomes" id="UP000286921"/>
    </source>
</evidence>
<dbReference type="Proteomes" id="UP000286921">
    <property type="component" value="Unassembled WGS sequence"/>
</dbReference>
<name>A0A401KYA9_ASPAW</name>
<evidence type="ECO:0000313" key="1">
    <source>
        <dbReference type="EMBL" id="GCB24349.1"/>
    </source>
</evidence>
<comment type="caution">
    <text evidence="1">The sequence shown here is derived from an EMBL/GenBank/DDBJ whole genome shotgun (WGS) entry which is preliminary data.</text>
</comment>
<keyword evidence="2" id="KW-1185">Reference proteome</keyword>
<protein>
    <submittedName>
        <fullName evidence="1">Probable mitochondrial chaperone BCS1-B</fullName>
    </submittedName>
</protein>
<accession>A0A401KYA9</accession>
<organism evidence="1 2">
    <name type="scientific">Aspergillus awamori</name>
    <name type="common">Black koji mold</name>
    <dbReference type="NCBI Taxonomy" id="105351"/>
    <lineage>
        <taxon>Eukaryota</taxon>
        <taxon>Fungi</taxon>
        <taxon>Dikarya</taxon>
        <taxon>Ascomycota</taxon>
        <taxon>Pezizomycotina</taxon>
        <taxon>Eurotiomycetes</taxon>
        <taxon>Eurotiomycetidae</taxon>
        <taxon>Eurotiales</taxon>
        <taxon>Aspergillaceae</taxon>
        <taxon>Aspergillus</taxon>
    </lineage>
</organism>